<accession>A0A369CEK2</accession>
<dbReference type="PANTHER" id="PTHR43459">
    <property type="entry name" value="ENOYL-COA HYDRATASE"/>
    <property type="match status" value="1"/>
</dbReference>
<dbReference type="NCBIfam" id="TIGR02280">
    <property type="entry name" value="PaaB1"/>
    <property type="match status" value="1"/>
</dbReference>
<dbReference type="OrthoDB" id="9807606at2"/>
<dbReference type="GO" id="GO:0016853">
    <property type="term" value="F:isomerase activity"/>
    <property type="evidence" value="ECO:0007669"/>
    <property type="project" value="UniProtKB-KW"/>
</dbReference>
<dbReference type="PANTHER" id="PTHR43459:SF1">
    <property type="entry name" value="EG:BACN32G11.4 PROTEIN"/>
    <property type="match status" value="1"/>
</dbReference>
<dbReference type="InterPro" id="IPR029045">
    <property type="entry name" value="ClpP/crotonase-like_dom_sf"/>
</dbReference>
<organism evidence="2 3">
    <name type="scientific">Thioalbus denitrificans</name>
    <dbReference type="NCBI Taxonomy" id="547122"/>
    <lineage>
        <taxon>Bacteria</taxon>
        <taxon>Pseudomonadati</taxon>
        <taxon>Pseudomonadota</taxon>
        <taxon>Gammaproteobacteria</taxon>
        <taxon>Chromatiales</taxon>
        <taxon>Ectothiorhodospiraceae</taxon>
        <taxon>Thioalbus</taxon>
    </lineage>
</organism>
<dbReference type="AlphaFoldDB" id="A0A369CEK2"/>
<comment type="similarity">
    <text evidence="1">Belongs to the enoyl-CoA hydratase/isomerase family.</text>
</comment>
<dbReference type="InterPro" id="IPR011968">
    <property type="entry name" value="PaaB1"/>
</dbReference>
<comment type="caution">
    <text evidence="2">The sequence shown here is derived from an EMBL/GenBank/DDBJ whole genome shotgun (WGS) entry which is preliminary data.</text>
</comment>
<dbReference type="GO" id="GO:0010124">
    <property type="term" value="P:phenylacetate catabolic process"/>
    <property type="evidence" value="ECO:0007669"/>
    <property type="project" value="InterPro"/>
</dbReference>
<keyword evidence="3" id="KW-1185">Reference proteome</keyword>
<proteinExistence type="inferred from homology"/>
<dbReference type="InterPro" id="IPR001753">
    <property type="entry name" value="Enoyl-CoA_hydra/iso"/>
</dbReference>
<dbReference type="RefSeq" id="WP_114279854.1">
    <property type="nucleotide sequence ID" value="NZ_QPJY01000005.1"/>
</dbReference>
<dbReference type="EMBL" id="QPJY01000005">
    <property type="protein sequence ID" value="RCX30244.1"/>
    <property type="molecule type" value="Genomic_DNA"/>
</dbReference>
<evidence type="ECO:0000256" key="1">
    <source>
        <dbReference type="ARBA" id="ARBA00005254"/>
    </source>
</evidence>
<reference evidence="2 3" key="1">
    <citation type="submission" date="2018-07" db="EMBL/GenBank/DDBJ databases">
        <title>Genomic Encyclopedia of Type Strains, Phase IV (KMG-IV): sequencing the most valuable type-strain genomes for metagenomic binning, comparative biology and taxonomic classification.</title>
        <authorList>
            <person name="Goeker M."/>
        </authorList>
    </citation>
    <scope>NUCLEOTIDE SEQUENCE [LARGE SCALE GENOMIC DNA]</scope>
    <source>
        <strain evidence="2 3">DSM 26407</strain>
    </source>
</reference>
<dbReference type="CDD" id="cd06558">
    <property type="entry name" value="crotonase-like"/>
    <property type="match status" value="1"/>
</dbReference>
<sequence length="263" mass="28056">MDYETIDYAVAGGVARITLNRPERLNSFNTRMHEELRDALAAVRADDSVRVLLITGAGRGFCAGQDLSDRAVAPGSEAPDLGASIERNYNPLIRGLRDLELPVVCAVNGVAAGAGANLALACDLVLAARSASFIQAFCRIGLIPDSGGTWFLPRRVGAARAAGLALLGDKLSAEQAESWGLIWRCVDDAALESETEALCGHLAQQPTRGLALVKRALQASWSNDLDAQLDLERDLQREAGGTADYREGVAAFLEKRPPRFAGR</sequence>
<dbReference type="Gene3D" id="3.90.226.10">
    <property type="entry name" value="2-enoyl-CoA Hydratase, Chain A, domain 1"/>
    <property type="match status" value="1"/>
</dbReference>
<dbReference type="Gene3D" id="1.10.12.10">
    <property type="entry name" value="Lyase 2-enoyl-coa Hydratase, Chain A, domain 2"/>
    <property type="match status" value="1"/>
</dbReference>
<keyword evidence="2" id="KW-0413">Isomerase</keyword>
<dbReference type="SUPFAM" id="SSF52096">
    <property type="entry name" value="ClpP/crotonase"/>
    <property type="match status" value="1"/>
</dbReference>
<protein>
    <submittedName>
        <fullName evidence="2">2-(1,2-epoxy-1,2-dihydrophenyl)acetyl-CoA isomerase</fullName>
    </submittedName>
</protein>
<gene>
    <name evidence="2" type="ORF">DFQ59_10576</name>
</gene>
<evidence type="ECO:0000313" key="3">
    <source>
        <dbReference type="Proteomes" id="UP000252707"/>
    </source>
</evidence>
<dbReference type="FunFam" id="3.90.226.10:FF:000071">
    <property type="entry name" value="Putative enoyl-CoA hydratase PaaB"/>
    <property type="match status" value="1"/>
</dbReference>
<dbReference type="Proteomes" id="UP000252707">
    <property type="component" value="Unassembled WGS sequence"/>
</dbReference>
<dbReference type="InterPro" id="IPR014748">
    <property type="entry name" value="Enoyl-CoA_hydra_C"/>
</dbReference>
<evidence type="ECO:0000313" key="2">
    <source>
        <dbReference type="EMBL" id="RCX30244.1"/>
    </source>
</evidence>
<name>A0A369CEK2_9GAMM</name>
<dbReference type="Pfam" id="PF00378">
    <property type="entry name" value="ECH_1"/>
    <property type="match status" value="1"/>
</dbReference>